<comment type="subcellular location">
    <subcellularLocation>
        <location evidence="1">Mitochondrion inner membrane</location>
    </subcellularLocation>
</comment>
<dbReference type="PIRSF" id="PIRSF002455">
    <property type="entry name" value="ATP_synthase_coupling_factor_6"/>
    <property type="match status" value="1"/>
</dbReference>
<dbReference type="GO" id="GO:0045259">
    <property type="term" value="C:proton-transporting ATP synthase complex"/>
    <property type="evidence" value="ECO:0007669"/>
    <property type="project" value="UniProtKB-KW"/>
</dbReference>
<comment type="similarity">
    <text evidence="2">Belongs to the eukaryotic ATPase subunit F6 family.</text>
</comment>
<dbReference type="AlphaFoldDB" id="A0AAJ6QTC6"/>
<evidence type="ECO:0000256" key="4">
    <source>
        <dbReference type="ARBA" id="ARBA00022547"/>
    </source>
</evidence>
<evidence type="ECO:0000256" key="2">
    <source>
        <dbReference type="ARBA" id="ARBA00007346"/>
    </source>
</evidence>
<reference evidence="12" key="1">
    <citation type="submission" date="2025-08" db="UniProtKB">
        <authorList>
            <consortium name="RefSeq"/>
        </authorList>
    </citation>
    <scope>IDENTIFICATION</scope>
</reference>
<dbReference type="GO" id="GO:0015986">
    <property type="term" value="P:proton motive force-driven ATP synthesis"/>
    <property type="evidence" value="ECO:0007669"/>
    <property type="project" value="InterPro"/>
</dbReference>
<dbReference type="GO" id="GO:0015078">
    <property type="term" value="F:proton transmembrane transporter activity"/>
    <property type="evidence" value="ECO:0007669"/>
    <property type="project" value="InterPro"/>
</dbReference>
<dbReference type="PANTHER" id="PTHR12441">
    <property type="entry name" value="ATP SYNTHASE COUPLING FACTOR 6, MITOCHONDRIAL"/>
    <property type="match status" value="1"/>
</dbReference>
<feature type="region of interest" description="Disordered" evidence="10">
    <location>
        <begin position="75"/>
        <end position="102"/>
    </location>
</feature>
<dbReference type="Proteomes" id="UP000694867">
    <property type="component" value="Unplaced"/>
</dbReference>
<keyword evidence="5" id="KW-0375">Hydrogen ion transport</keyword>
<gene>
    <name evidence="12" type="primary">LOC100897596</name>
</gene>
<keyword evidence="3" id="KW-0813">Transport</keyword>
<evidence type="ECO:0000256" key="8">
    <source>
        <dbReference type="ARBA" id="ARBA00023128"/>
    </source>
</evidence>
<dbReference type="KEGG" id="goe:100897596"/>
<evidence type="ECO:0000256" key="1">
    <source>
        <dbReference type="ARBA" id="ARBA00004273"/>
    </source>
</evidence>
<keyword evidence="6" id="KW-0999">Mitochondrion inner membrane</keyword>
<dbReference type="Gene3D" id="1.10.246.110">
    <property type="entry name" value="Mitochondrial ATP synthase-coupling factor 6"/>
    <property type="match status" value="1"/>
</dbReference>
<evidence type="ECO:0000313" key="11">
    <source>
        <dbReference type="Proteomes" id="UP000694867"/>
    </source>
</evidence>
<keyword evidence="9" id="KW-0472">Membrane</keyword>
<name>A0AAJ6QTC6_9ACAR</name>
<dbReference type="GO" id="GO:0005743">
    <property type="term" value="C:mitochondrial inner membrane"/>
    <property type="evidence" value="ECO:0007669"/>
    <property type="project" value="UniProtKB-SubCell"/>
</dbReference>
<dbReference type="SUPFAM" id="SSF111357">
    <property type="entry name" value="Mitochondrial ATP synthase coupling factor 6"/>
    <property type="match status" value="1"/>
</dbReference>
<accession>A0AAJ6QTC6</accession>
<keyword evidence="4" id="KW-0138">CF(0)</keyword>
<proteinExistence type="inferred from homology"/>
<keyword evidence="11" id="KW-1185">Reference proteome</keyword>
<dbReference type="Pfam" id="PF05511">
    <property type="entry name" value="ATP-synt_F6"/>
    <property type="match status" value="1"/>
</dbReference>
<evidence type="ECO:0000256" key="6">
    <source>
        <dbReference type="ARBA" id="ARBA00022792"/>
    </source>
</evidence>
<evidence type="ECO:0000256" key="3">
    <source>
        <dbReference type="ARBA" id="ARBA00022448"/>
    </source>
</evidence>
<dbReference type="GeneID" id="100897596"/>
<keyword evidence="8" id="KW-0496">Mitochondrion</keyword>
<evidence type="ECO:0000256" key="7">
    <source>
        <dbReference type="ARBA" id="ARBA00023065"/>
    </source>
</evidence>
<dbReference type="RefSeq" id="XP_003743299.1">
    <property type="nucleotide sequence ID" value="XM_003743251.2"/>
</dbReference>
<protein>
    <submittedName>
        <fullName evidence="12">ATP synthase-coupling factor 6, mitochondrial</fullName>
    </submittedName>
</protein>
<evidence type="ECO:0000256" key="9">
    <source>
        <dbReference type="ARBA" id="ARBA00023136"/>
    </source>
</evidence>
<evidence type="ECO:0000256" key="5">
    <source>
        <dbReference type="ARBA" id="ARBA00022781"/>
    </source>
</evidence>
<organism evidence="11 12">
    <name type="scientific">Galendromus occidentalis</name>
    <name type="common">western predatory mite</name>
    <dbReference type="NCBI Taxonomy" id="34638"/>
    <lineage>
        <taxon>Eukaryota</taxon>
        <taxon>Metazoa</taxon>
        <taxon>Ecdysozoa</taxon>
        <taxon>Arthropoda</taxon>
        <taxon>Chelicerata</taxon>
        <taxon>Arachnida</taxon>
        <taxon>Acari</taxon>
        <taxon>Parasitiformes</taxon>
        <taxon>Mesostigmata</taxon>
        <taxon>Gamasina</taxon>
        <taxon>Phytoseioidea</taxon>
        <taxon>Phytoseiidae</taxon>
        <taxon>Typhlodrominae</taxon>
        <taxon>Galendromus</taxon>
    </lineage>
</organism>
<evidence type="ECO:0000256" key="10">
    <source>
        <dbReference type="SAM" id="MobiDB-lite"/>
    </source>
</evidence>
<evidence type="ECO:0000313" key="12">
    <source>
        <dbReference type="RefSeq" id="XP_003743299.1"/>
    </source>
</evidence>
<sequence length="102" mass="11602">MIVSTRAIQVTRSVLKRNYGISAVVYAKASDPIQQLFVDKVREYASKSKGKVFLDPTPQLEKQYKDELAKARRQYGAEGADMSKFPDFKFTEPQIELDNPSK</sequence>
<keyword evidence="7" id="KW-0406">Ion transport</keyword>
<dbReference type="FunFam" id="1.10.246.110:FF:000001">
    <property type="entry name" value="ATP synthase-coupling factor 6, mitochondrial"/>
    <property type="match status" value="1"/>
</dbReference>
<dbReference type="PANTHER" id="PTHR12441:SF10">
    <property type="entry name" value="ATP SYNTHASE-COUPLING FACTOR 6, MITOCHONDRIAL"/>
    <property type="match status" value="1"/>
</dbReference>
<dbReference type="InterPro" id="IPR008387">
    <property type="entry name" value="ATP_synth_f6_mt"/>
</dbReference>
<dbReference type="InterPro" id="IPR036204">
    <property type="entry name" value="ATP_synth_f6_sf_mt"/>
</dbReference>